<keyword evidence="1" id="KW-0560">Oxidoreductase</keyword>
<organism evidence="3 4">
    <name type="scientific">Paenibacillus ferrarius</name>
    <dbReference type="NCBI Taxonomy" id="1469647"/>
    <lineage>
        <taxon>Bacteria</taxon>
        <taxon>Bacillati</taxon>
        <taxon>Bacillota</taxon>
        <taxon>Bacilli</taxon>
        <taxon>Bacillales</taxon>
        <taxon>Paenibacillaceae</taxon>
        <taxon>Paenibacillus</taxon>
    </lineage>
</organism>
<dbReference type="AlphaFoldDB" id="A0A1V4HLZ3"/>
<dbReference type="STRING" id="1469647.BC351_04655"/>
<evidence type="ECO:0000313" key="4">
    <source>
        <dbReference type="Proteomes" id="UP000190626"/>
    </source>
</evidence>
<keyword evidence="4" id="KW-1185">Reference proteome</keyword>
<dbReference type="Gene3D" id="3.40.50.360">
    <property type="match status" value="1"/>
</dbReference>
<dbReference type="EMBL" id="MBTG01000012">
    <property type="protein sequence ID" value="OPH57906.1"/>
    <property type="molecule type" value="Genomic_DNA"/>
</dbReference>
<dbReference type="OrthoDB" id="9798454at2"/>
<dbReference type="Pfam" id="PF02525">
    <property type="entry name" value="Flavodoxin_2"/>
    <property type="match status" value="1"/>
</dbReference>
<dbReference type="PANTHER" id="PTHR47307">
    <property type="entry name" value="GLUTATHIONE-REGULATED POTASSIUM-EFFLUX SYSTEM ANCILLARY PROTEIN KEFG"/>
    <property type="match status" value="1"/>
</dbReference>
<dbReference type="GO" id="GO:0003955">
    <property type="term" value="F:NAD(P)H dehydrogenase (quinone) activity"/>
    <property type="evidence" value="ECO:0007669"/>
    <property type="project" value="TreeGrafter"/>
</dbReference>
<name>A0A1V4HLZ3_9BACL</name>
<reference evidence="4" key="1">
    <citation type="submission" date="2016-07" db="EMBL/GenBank/DDBJ databases">
        <authorList>
            <person name="Florea S."/>
            <person name="Webb J.S."/>
            <person name="Jaromczyk J."/>
            <person name="Schardl C.L."/>
        </authorList>
    </citation>
    <scope>NUCLEOTIDE SEQUENCE [LARGE SCALE GENOMIC DNA]</scope>
    <source>
        <strain evidence="4">CY1</strain>
    </source>
</reference>
<dbReference type="GO" id="GO:0009055">
    <property type="term" value="F:electron transfer activity"/>
    <property type="evidence" value="ECO:0007669"/>
    <property type="project" value="TreeGrafter"/>
</dbReference>
<evidence type="ECO:0000256" key="1">
    <source>
        <dbReference type="ARBA" id="ARBA00023002"/>
    </source>
</evidence>
<gene>
    <name evidence="3" type="ORF">BC351_04655</name>
</gene>
<evidence type="ECO:0000313" key="3">
    <source>
        <dbReference type="EMBL" id="OPH57906.1"/>
    </source>
</evidence>
<dbReference type="SUPFAM" id="SSF52218">
    <property type="entry name" value="Flavoproteins"/>
    <property type="match status" value="1"/>
</dbReference>
<dbReference type="PANTHER" id="PTHR47307:SF1">
    <property type="entry name" value="GLUTATHIONE-REGULATED POTASSIUM-EFFLUX SYSTEM ANCILLARY PROTEIN KEFG"/>
    <property type="match status" value="1"/>
</dbReference>
<dbReference type="InterPro" id="IPR046980">
    <property type="entry name" value="KefG/KefF"/>
</dbReference>
<dbReference type="InterPro" id="IPR003680">
    <property type="entry name" value="Flavodoxin_fold"/>
</dbReference>
<proteinExistence type="predicted"/>
<evidence type="ECO:0000259" key="2">
    <source>
        <dbReference type="Pfam" id="PF02525"/>
    </source>
</evidence>
<feature type="domain" description="Flavodoxin-like fold" evidence="2">
    <location>
        <begin position="1"/>
        <end position="161"/>
    </location>
</feature>
<protein>
    <submittedName>
        <fullName evidence="3">General stress protein</fullName>
    </submittedName>
</protein>
<sequence>MKILVIVAHPNLGQSRVNQRWVTELHKHAGQVTVHELYAAYPNKTIDIAREQNLIAEHDRLVLQFPLQWYGTPSLLKQWLDEVFTTTWLFGPGGRKVAGKELVLAISIGGARETYQAGGLIGYTISELTRPLQAFANQVSMIMLPYFKFYGAIQATDEQIEMSTQPFIRHILDPELDPRIARKRMFEEMQQKISMAQK</sequence>
<dbReference type="GO" id="GO:0010181">
    <property type="term" value="F:FMN binding"/>
    <property type="evidence" value="ECO:0007669"/>
    <property type="project" value="TreeGrafter"/>
</dbReference>
<comment type="caution">
    <text evidence="3">The sequence shown here is derived from an EMBL/GenBank/DDBJ whole genome shotgun (WGS) entry which is preliminary data.</text>
</comment>
<dbReference type="InterPro" id="IPR029039">
    <property type="entry name" value="Flavoprotein-like_sf"/>
</dbReference>
<accession>A0A1V4HLZ3</accession>
<dbReference type="Proteomes" id="UP000190626">
    <property type="component" value="Unassembled WGS sequence"/>
</dbReference>